<proteinExistence type="predicted"/>
<gene>
    <name evidence="3" type="ORF">IZO911_LOCUS34373</name>
    <name evidence="4" type="ORF">KXQ929_LOCUS9575</name>
</gene>
<feature type="region of interest" description="Disordered" evidence="1">
    <location>
        <begin position="374"/>
        <end position="504"/>
    </location>
</feature>
<feature type="compositionally biased region" description="Polar residues" evidence="1">
    <location>
        <begin position="456"/>
        <end position="478"/>
    </location>
</feature>
<dbReference type="PANTHER" id="PTHR33444">
    <property type="entry name" value="SI:DKEY-19B23.12-RELATED"/>
    <property type="match status" value="1"/>
</dbReference>
<dbReference type="InterPro" id="IPR040350">
    <property type="entry name" value="TMEM272"/>
</dbReference>
<dbReference type="Proteomes" id="UP000663860">
    <property type="component" value="Unassembled WGS sequence"/>
</dbReference>
<evidence type="ECO:0000313" key="5">
    <source>
        <dbReference type="Proteomes" id="UP000663860"/>
    </source>
</evidence>
<evidence type="ECO:0000256" key="1">
    <source>
        <dbReference type="SAM" id="MobiDB-lite"/>
    </source>
</evidence>
<protein>
    <submittedName>
        <fullName evidence="3">Uncharacterized protein</fullName>
    </submittedName>
</protein>
<feature type="compositionally biased region" description="Polar residues" evidence="1">
    <location>
        <begin position="425"/>
        <end position="446"/>
    </location>
</feature>
<keyword evidence="2" id="KW-0472">Membrane</keyword>
<feature type="transmembrane region" description="Helical" evidence="2">
    <location>
        <begin position="607"/>
        <end position="631"/>
    </location>
</feature>
<keyword evidence="2" id="KW-1133">Transmembrane helix</keyword>
<feature type="compositionally biased region" description="Basic and acidic residues" evidence="1">
    <location>
        <begin position="391"/>
        <end position="402"/>
    </location>
</feature>
<dbReference type="EMBL" id="CAJNOE010000675">
    <property type="protein sequence ID" value="CAF1306780.1"/>
    <property type="molecule type" value="Genomic_DNA"/>
</dbReference>
<accession>A0A815E8R7</accession>
<feature type="compositionally biased region" description="Polar residues" evidence="1">
    <location>
        <begin position="110"/>
        <end position="143"/>
    </location>
</feature>
<feature type="transmembrane region" description="Helical" evidence="2">
    <location>
        <begin position="651"/>
        <end position="673"/>
    </location>
</feature>
<feature type="compositionally biased region" description="Polar residues" evidence="1">
    <location>
        <begin position="301"/>
        <end position="324"/>
    </location>
</feature>
<feature type="compositionally biased region" description="Basic and acidic residues" evidence="1">
    <location>
        <begin position="144"/>
        <end position="153"/>
    </location>
</feature>
<evidence type="ECO:0000313" key="4">
    <source>
        <dbReference type="EMBL" id="CAF3679591.1"/>
    </source>
</evidence>
<evidence type="ECO:0000256" key="2">
    <source>
        <dbReference type="SAM" id="Phobius"/>
    </source>
</evidence>
<dbReference type="PANTHER" id="PTHR33444:SF7">
    <property type="entry name" value="TRANSMEMBRANE PROTEIN 272"/>
    <property type="match status" value="1"/>
</dbReference>
<feature type="compositionally biased region" description="Polar residues" evidence="1">
    <location>
        <begin position="374"/>
        <end position="390"/>
    </location>
</feature>
<reference evidence="3" key="1">
    <citation type="submission" date="2021-02" db="EMBL/GenBank/DDBJ databases">
        <authorList>
            <person name="Nowell W R."/>
        </authorList>
    </citation>
    <scope>NUCLEOTIDE SEQUENCE</scope>
</reference>
<feature type="region of interest" description="Disordered" evidence="1">
    <location>
        <begin position="37"/>
        <end position="347"/>
    </location>
</feature>
<organism evidence="3 5">
    <name type="scientific">Adineta steineri</name>
    <dbReference type="NCBI Taxonomy" id="433720"/>
    <lineage>
        <taxon>Eukaryota</taxon>
        <taxon>Metazoa</taxon>
        <taxon>Spiralia</taxon>
        <taxon>Gnathifera</taxon>
        <taxon>Rotifera</taxon>
        <taxon>Eurotatoria</taxon>
        <taxon>Bdelloidea</taxon>
        <taxon>Adinetida</taxon>
        <taxon>Adinetidae</taxon>
        <taxon>Adineta</taxon>
    </lineage>
</organism>
<feature type="compositionally biased region" description="Pro residues" evidence="1">
    <location>
        <begin position="285"/>
        <end position="294"/>
    </location>
</feature>
<dbReference type="AlphaFoldDB" id="A0A815E8R7"/>
<name>A0A815E8R7_9BILA</name>
<feature type="compositionally biased region" description="Pro residues" evidence="1">
    <location>
        <begin position="409"/>
        <end position="418"/>
    </location>
</feature>
<feature type="compositionally biased region" description="Polar residues" evidence="1">
    <location>
        <begin position="234"/>
        <end position="270"/>
    </location>
</feature>
<feature type="transmembrane region" description="Helical" evidence="2">
    <location>
        <begin position="561"/>
        <end position="586"/>
    </location>
</feature>
<feature type="compositionally biased region" description="Pro residues" evidence="1">
    <location>
        <begin position="160"/>
        <end position="169"/>
    </location>
</feature>
<evidence type="ECO:0000313" key="3">
    <source>
        <dbReference type="EMBL" id="CAF1306780.1"/>
    </source>
</evidence>
<feature type="compositionally biased region" description="Polar residues" evidence="1">
    <location>
        <begin position="52"/>
        <end position="73"/>
    </location>
</feature>
<comment type="caution">
    <text evidence="3">The sequence shown here is derived from an EMBL/GenBank/DDBJ whole genome shotgun (WGS) entry which is preliminary data.</text>
</comment>
<dbReference type="EMBL" id="CAJOBB010000439">
    <property type="protein sequence ID" value="CAF3679591.1"/>
    <property type="molecule type" value="Genomic_DNA"/>
</dbReference>
<keyword evidence="2" id="KW-0812">Transmembrane</keyword>
<dbReference type="Proteomes" id="UP000663868">
    <property type="component" value="Unassembled WGS sequence"/>
</dbReference>
<feature type="transmembrane region" description="Helical" evidence="2">
    <location>
        <begin position="521"/>
        <end position="541"/>
    </location>
</feature>
<feature type="compositionally biased region" description="Polar residues" evidence="1">
    <location>
        <begin position="176"/>
        <end position="199"/>
    </location>
</feature>
<sequence length="679" mass="73342">MSETASKQNLSSVIQVQDPTLNTETIKSLATTISLAQTSPPIQSEQHDVFQGESTNNKLPTHISNTVESNQRIEPSMAGIPPLREKDATQPPPPSTVQKLLQNIPLRSPEPSSLPTERHTAAQNTLSKLESTSPLSLSQGGSSNRKEPRENESKVTNPNTPLPVNPPSDVPVSIPGTLSAQGQGEKSTSGNTKTLSSGIESLRFKAPTNTSPTQPPPPPSTVQKLLHNIPLRSPESSSLPTERHTAAQSTLSKLESTSPLSLSQGGSSNRNEPRENESKVTNPNTPLPVKPPSDVPVSIPGTLSAQGQGQKPTSGNNKTLSSGLESFGPKAPTNTSSTQPPPPSTVQNLLQNIPLRSSEPSSLPTERYTAAQNTLSKLESTSPLSLSQERTSNRKESRENESKVTNPNTPLPVKPPSDVPVSIPGTPSAQGQGQKPTSGNNKTLSSGLEAFGPKAPTNTSPTQLPSTTYSFDNSQPTSGGYHKATPGILGNISPPKEEESKRPKKPITGVPIFERFNKYQILYFAVPILICVVISLIISILEIVFSNIYYNQCSSNPNIPIYLNFAGIVTLFTTTLSIMTALAMGVTSSEVIKSDKILSIMRKILRIILIIAHVLLVIFLISLLYNVFHIFKTVQYDRMEESKTYCGKKLYRFTAIISIIHIIDTLILYFCAFRIPNKQ</sequence>